<sequence>MSAIFTKDFFTHMYRRKNFIPRLLLVLFAVILMGFCLSWLVLCDMGTDPCTMMNLAISDKLGMAIGDWQALMNIVLLIFVIIFGGRNLGFGTLANMFLVGYSLQFFSWLWGIVLPAGVVTDGVFTSMTVRICVLFPSLICFIFAAALYMDVDLGTAPYDAVPYIIWNALKKKASSIPFRFVRMGFDIFVVIIALIFGGKLGVVTVLMAFVLGPVIEFVGNLLQKVIEIDE</sequence>
<feature type="transmembrane region" description="Helical" evidence="1">
    <location>
        <begin position="128"/>
        <end position="148"/>
    </location>
</feature>
<dbReference type="InterPro" id="IPR038750">
    <property type="entry name" value="YczE/YyaS-like"/>
</dbReference>
<dbReference type="AlphaFoldDB" id="A0AAE3E4M5"/>
<dbReference type="Proteomes" id="UP001198200">
    <property type="component" value="Unassembled WGS sequence"/>
</dbReference>
<keyword evidence="3" id="KW-1185">Reference proteome</keyword>
<gene>
    <name evidence="2" type="ORF">LKD48_10995</name>
</gene>
<feature type="transmembrane region" description="Helical" evidence="1">
    <location>
        <begin position="96"/>
        <end position="116"/>
    </location>
</feature>
<evidence type="ECO:0000256" key="1">
    <source>
        <dbReference type="SAM" id="Phobius"/>
    </source>
</evidence>
<accession>A0AAE3E4M5</accession>
<evidence type="ECO:0000313" key="2">
    <source>
        <dbReference type="EMBL" id="MCC2222157.1"/>
    </source>
</evidence>
<dbReference type="RefSeq" id="WP_262538567.1">
    <property type="nucleotide sequence ID" value="NZ_JAJEQN010000028.1"/>
</dbReference>
<dbReference type="PANTHER" id="PTHR40078:SF1">
    <property type="entry name" value="INTEGRAL MEMBRANE PROTEIN"/>
    <property type="match status" value="1"/>
</dbReference>
<keyword evidence="1" id="KW-0472">Membrane</keyword>
<comment type="caution">
    <text evidence="2">The sequence shown here is derived from an EMBL/GenBank/DDBJ whole genome shotgun (WGS) entry which is preliminary data.</text>
</comment>
<keyword evidence="1" id="KW-1133">Transmembrane helix</keyword>
<feature type="transmembrane region" description="Helical" evidence="1">
    <location>
        <begin position="61"/>
        <end position="84"/>
    </location>
</feature>
<proteinExistence type="predicted"/>
<reference evidence="2 3" key="1">
    <citation type="submission" date="2021-10" db="EMBL/GenBank/DDBJ databases">
        <title>Anaerobic single-cell dispensing facilitates the cultivation of human gut bacteria.</title>
        <authorList>
            <person name="Afrizal A."/>
        </authorList>
    </citation>
    <scope>NUCLEOTIDE SEQUENCE [LARGE SCALE GENOMIC DNA]</scope>
    <source>
        <strain evidence="2 3">CLA-AA-H224</strain>
    </source>
</reference>
<keyword evidence="1" id="KW-0812">Transmembrane</keyword>
<protein>
    <submittedName>
        <fullName evidence="2">Uncharacterized protein</fullName>
    </submittedName>
</protein>
<dbReference type="Pfam" id="PF19700">
    <property type="entry name" value="DUF6198"/>
    <property type="match status" value="1"/>
</dbReference>
<name>A0AAE3E4M5_9FIRM</name>
<dbReference type="EMBL" id="JAJEQN010000028">
    <property type="protein sequence ID" value="MCC2222157.1"/>
    <property type="molecule type" value="Genomic_DNA"/>
</dbReference>
<feature type="transmembrane region" description="Helical" evidence="1">
    <location>
        <begin position="20"/>
        <end position="41"/>
    </location>
</feature>
<organism evidence="2 3">
    <name type="scientific">Anthropogastromicrobium aceti</name>
    <dbReference type="NCBI Taxonomy" id="2981768"/>
    <lineage>
        <taxon>Bacteria</taxon>
        <taxon>Bacillati</taxon>
        <taxon>Bacillota</taxon>
        <taxon>Clostridia</taxon>
        <taxon>Lachnospirales</taxon>
        <taxon>Lachnospiraceae</taxon>
        <taxon>Anthropogastromicrobium</taxon>
    </lineage>
</organism>
<evidence type="ECO:0000313" key="3">
    <source>
        <dbReference type="Proteomes" id="UP001198200"/>
    </source>
</evidence>
<dbReference type="PANTHER" id="PTHR40078">
    <property type="entry name" value="INTEGRAL MEMBRANE PROTEIN-RELATED"/>
    <property type="match status" value="1"/>
</dbReference>